<dbReference type="STRING" id="1032480.MLP_38670"/>
<name>F5XQ50_MICPN</name>
<evidence type="ECO:0000313" key="5">
    <source>
        <dbReference type="Proteomes" id="UP000007947"/>
    </source>
</evidence>
<dbReference type="KEGG" id="mph:MLP_38670"/>
<evidence type="ECO:0000313" key="4">
    <source>
        <dbReference type="EMBL" id="BAK36881.1"/>
    </source>
</evidence>
<keyword evidence="5" id="KW-1185">Reference proteome</keyword>
<dbReference type="Pfam" id="PF01547">
    <property type="entry name" value="SBP_bac_1"/>
    <property type="match status" value="1"/>
</dbReference>
<reference evidence="4 5" key="1">
    <citation type="submission" date="2011-05" db="EMBL/GenBank/DDBJ databases">
        <title>Whole genome sequence of Microlunatus phosphovorus NM-1.</title>
        <authorList>
            <person name="Hosoyama A."/>
            <person name="Sasaki K."/>
            <person name="Harada T."/>
            <person name="Igarashi R."/>
            <person name="Kawakoshi A."/>
            <person name="Sasagawa M."/>
            <person name="Fukada J."/>
            <person name="Nakamura S."/>
            <person name="Katano Y."/>
            <person name="Hanada S."/>
            <person name="Kamagata Y."/>
            <person name="Nakamura N."/>
            <person name="Yamazaki S."/>
            <person name="Fujita N."/>
        </authorList>
    </citation>
    <scope>NUCLEOTIDE SEQUENCE [LARGE SCALE GENOMIC DNA]</scope>
    <source>
        <strain evidence="5">ATCC 700054 / DSM 10555 / JCM 9379 / NBRC 101784 / NCIMB 13414 / VKM Ac-1990 / NM-1</strain>
    </source>
</reference>
<keyword evidence="3" id="KW-0732">Signal</keyword>
<feature type="chain" id="PRO_5039461684" evidence="3">
    <location>
        <begin position="19"/>
        <end position="389"/>
    </location>
</feature>
<dbReference type="HOGENOM" id="CLU_027068_1_0_11"/>
<dbReference type="AlphaFoldDB" id="F5XQ50"/>
<feature type="signal peptide" evidence="3">
    <location>
        <begin position="1"/>
        <end position="18"/>
    </location>
</feature>
<proteinExistence type="inferred from homology"/>
<dbReference type="SUPFAM" id="SSF53850">
    <property type="entry name" value="Periplasmic binding protein-like II"/>
    <property type="match status" value="1"/>
</dbReference>
<organism evidence="4 5">
    <name type="scientific">Microlunatus phosphovorus (strain ATCC 700054 / DSM 10555 / JCM 9379 / NBRC 101784 / NCIMB 13414 / VKM Ac-1990 / NM-1)</name>
    <dbReference type="NCBI Taxonomy" id="1032480"/>
    <lineage>
        <taxon>Bacteria</taxon>
        <taxon>Bacillati</taxon>
        <taxon>Actinomycetota</taxon>
        <taxon>Actinomycetes</taxon>
        <taxon>Propionibacteriales</taxon>
        <taxon>Propionibacteriaceae</taxon>
        <taxon>Microlunatus</taxon>
    </lineage>
</organism>
<dbReference type="Gene3D" id="3.40.190.10">
    <property type="entry name" value="Periplasmic binding protein-like II"/>
    <property type="match status" value="2"/>
</dbReference>
<protein>
    <submittedName>
        <fullName evidence="4">Putative sugar ABC transporter substrate-binding protein</fullName>
    </submittedName>
</protein>
<dbReference type="EMBL" id="AP012204">
    <property type="protein sequence ID" value="BAK36881.1"/>
    <property type="molecule type" value="Genomic_DNA"/>
</dbReference>
<gene>
    <name evidence="4" type="ordered locus">MLP_38670</name>
</gene>
<dbReference type="InterPro" id="IPR006059">
    <property type="entry name" value="SBP"/>
</dbReference>
<accession>F5XQ50</accession>
<sequence length="389" mass="42268">MLALAASLLSVLALTSCLQNPNPSGSGGGSAGGGFVDGGDEQKQFEASLAEFEQSSGIDIQYVADTDFTTTIKQKVNSGDAPDLGLFPQPGGILEFAADDKVQPIDTYLDYDSLDRSLVPGFLDAARYKGRVYGAPMRMAVKSIVWYPKPAYTDGDYDTSPSSIQELQSDVADRIKASGISPWCMGWESDQTTGWVGSDWLEEYMLRMYGPDVYDDWVAHRIPFNDKRVVQALDEVAKITKTPGQVLGDTKGILNTPFGDAMNPAFDDSPKCMIMRQGNFITGFFPKTVQQNLDDRVGIYAFPPYEGGYSGQPIMGGGDLVALFNGNDPDAQAVAQFLTSDKFGGPWAKAGGWLSPHRTFDVANYPDKTTREIAKIVADADVFRFDARI</sequence>
<dbReference type="Proteomes" id="UP000007947">
    <property type="component" value="Chromosome"/>
</dbReference>
<comment type="similarity">
    <text evidence="1">Belongs to the bacterial solute-binding protein 1 family.</text>
</comment>
<dbReference type="PANTHER" id="PTHR43649:SF29">
    <property type="entry name" value="OSMOPROTECTIVE COMPOUNDS-BINDING PROTEIN GGTB"/>
    <property type="match status" value="1"/>
</dbReference>
<dbReference type="eggNOG" id="COG1653">
    <property type="taxonomic scope" value="Bacteria"/>
</dbReference>
<keyword evidence="2" id="KW-0813">Transport</keyword>
<dbReference type="InterPro" id="IPR050490">
    <property type="entry name" value="Bact_solute-bd_prot1"/>
</dbReference>
<evidence type="ECO:0000256" key="1">
    <source>
        <dbReference type="ARBA" id="ARBA00008520"/>
    </source>
</evidence>
<dbReference type="PANTHER" id="PTHR43649">
    <property type="entry name" value="ARABINOSE-BINDING PROTEIN-RELATED"/>
    <property type="match status" value="1"/>
</dbReference>
<evidence type="ECO:0000256" key="2">
    <source>
        <dbReference type="ARBA" id="ARBA00022448"/>
    </source>
</evidence>
<evidence type="ECO:0000256" key="3">
    <source>
        <dbReference type="SAM" id="SignalP"/>
    </source>
</evidence>